<reference evidence="8 9" key="1">
    <citation type="submission" date="2019-01" db="EMBL/GenBank/DDBJ databases">
        <title>Sequencing of cultivated peanut Arachis hypogaea provides insights into genome evolution and oil improvement.</title>
        <authorList>
            <person name="Chen X."/>
        </authorList>
    </citation>
    <scope>NUCLEOTIDE SEQUENCE [LARGE SCALE GENOMIC DNA]</scope>
    <source>
        <strain evidence="9">cv. Fuhuasheng</strain>
        <tissue evidence="8">Leaves</tissue>
    </source>
</reference>
<comment type="subcellular location">
    <subcellularLocation>
        <location evidence="1">Cytoplasm</location>
        <location evidence="1">Cytosol</location>
    </subcellularLocation>
</comment>
<dbReference type="PANTHER" id="PTHR43859:SF5">
    <property type="entry name" value="ISOVALERATE--COA LIGASE AAE2"/>
    <property type="match status" value="1"/>
</dbReference>
<dbReference type="InterPro" id="IPR000873">
    <property type="entry name" value="AMP-dep_synth/lig_dom"/>
</dbReference>
<keyword evidence="9" id="KW-1185">Reference proteome</keyword>
<dbReference type="CDD" id="cd12118">
    <property type="entry name" value="ttLC_FACS_AEE21_like"/>
    <property type="match status" value="1"/>
</dbReference>
<dbReference type="GO" id="GO:0005829">
    <property type="term" value="C:cytosol"/>
    <property type="evidence" value="ECO:0007669"/>
    <property type="project" value="UniProtKB-SubCell"/>
</dbReference>
<comment type="similarity">
    <text evidence="2">Belongs to the ATP-dependent AMP-binding enzyme family.</text>
</comment>
<dbReference type="Proteomes" id="UP000289738">
    <property type="component" value="Chromosome A01"/>
</dbReference>
<evidence type="ECO:0000256" key="1">
    <source>
        <dbReference type="ARBA" id="ARBA00004514"/>
    </source>
</evidence>
<evidence type="ECO:0000259" key="7">
    <source>
        <dbReference type="Pfam" id="PF13193"/>
    </source>
</evidence>
<evidence type="ECO:0000256" key="5">
    <source>
        <dbReference type="ARBA" id="ARBA00022840"/>
    </source>
</evidence>
<dbReference type="NCBIfam" id="NF006020">
    <property type="entry name" value="PRK08162.1"/>
    <property type="match status" value="1"/>
</dbReference>
<dbReference type="InterPro" id="IPR045851">
    <property type="entry name" value="AMP-bd_C_sf"/>
</dbReference>
<dbReference type="InterPro" id="IPR025110">
    <property type="entry name" value="AMP-bd_C"/>
</dbReference>
<feature type="domain" description="AMP-dependent synthetase/ligase" evidence="6">
    <location>
        <begin position="231"/>
        <end position="615"/>
    </location>
</feature>
<evidence type="ECO:0000259" key="6">
    <source>
        <dbReference type="Pfam" id="PF00501"/>
    </source>
</evidence>
<proteinExistence type="inferred from homology"/>
<comment type="caution">
    <text evidence="8">The sequence shown here is derived from an EMBL/GenBank/DDBJ whole genome shotgun (WGS) entry which is preliminary data.</text>
</comment>
<feature type="domain" description="AMP-binding enzyme C-terminal" evidence="7">
    <location>
        <begin position="665"/>
        <end position="740"/>
    </location>
</feature>
<evidence type="ECO:0008006" key="10">
    <source>
        <dbReference type="Google" id="ProtNLM"/>
    </source>
</evidence>
<dbReference type="EMBL" id="SDMP01000001">
    <property type="protein sequence ID" value="RYR79018.1"/>
    <property type="molecule type" value="Genomic_DNA"/>
</dbReference>
<sequence>MDFATLRSMNGGGGGLICAFNFSNGVSNTFPRSSCFLHQHMNHKRFIMMKLCNNVILRHYYYSNSRKTQIIFSAHSSLNNNSHYPNDDDDQGSSMEGVVFCDANSSPLTPISFLERAARFCGERTSLVYGSLEYKWSDTYQRCLKLASSLTQLGISPGDVLSTTMNQLFKNMHWTSSLRNSRATLFISSHKSLKFCNFSKDHKDQGSWELMEGLFHCSANLVPLTPLRFLERAARFCRERTSLVYGSLEYKWGETHQRCLKLASSLSQLGISRGDVVATLSPNVPAMYELHFAVPMAGAIICTLNSRLDASMVSVLLEHSQAKILFVDYQLLEVARSALDLLCKRTSSKLPILVLIADSDSDSTIDTSSISYEYEMLLANGEKGFEIVRPKSEMDPISINYTSGTTSRPKGVIFSHRGAYLNSLATVLLFRMDLFPVYLWTVPMFHCNGWCLPWGVAAQFGTNICLRKVKPKDIFDNVTNYKVTHLGGAPTVLNMIVNSASFDRKPIDHKVLAMTGGSPPPPQIIAKMEELGFTVSHLYGLTETYGPGTFCVWKPEWDLLAPQERSRLKARQGIPHVGLDEIDIKDPETMESVPNDGKTMGEVMFRGNTVMSGYLRDLKATKEVFKDGWFHSGDLGVKHQDGYIEIKDRLKDIIISGGENISSVEVETVLYNHPAVLEAAVVARPDNHWGQTPCAFVELKEGYDDMDSQEIINFCRDHLPHYMAPKTVIFQDIPKTSTGKIQKYVLREKAKALGSIS</sequence>
<organism evidence="8 9">
    <name type="scientific">Arachis hypogaea</name>
    <name type="common">Peanut</name>
    <dbReference type="NCBI Taxonomy" id="3818"/>
    <lineage>
        <taxon>Eukaryota</taxon>
        <taxon>Viridiplantae</taxon>
        <taxon>Streptophyta</taxon>
        <taxon>Embryophyta</taxon>
        <taxon>Tracheophyta</taxon>
        <taxon>Spermatophyta</taxon>
        <taxon>Magnoliopsida</taxon>
        <taxon>eudicotyledons</taxon>
        <taxon>Gunneridae</taxon>
        <taxon>Pentapetalae</taxon>
        <taxon>rosids</taxon>
        <taxon>fabids</taxon>
        <taxon>Fabales</taxon>
        <taxon>Fabaceae</taxon>
        <taxon>Papilionoideae</taxon>
        <taxon>50 kb inversion clade</taxon>
        <taxon>dalbergioids sensu lato</taxon>
        <taxon>Dalbergieae</taxon>
        <taxon>Pterocarpus clade</taxon>
        <taxon>Arachis</taxon>
    </lineage>
</organism>
<evidence type="ECO:0000313" key="9">
    <source>
        <dbReference type="Proteomes" id="UP000289738"/>
    </source>
</evidence>
<dbReference type="Gene3D" id="3.30.300.30">
    <property type="match status" value="1"/>
</dbReference>
<evidence type="ECO:0000256" key="4">
    <source>
        <dbReference type="ARBA" id="ARBA00022741"/>
    </source>
</evidence>
<dbReference type="PANTHER" id="PTHR43859">
    <property type="entry name" value="ACYL-ACTIVATING ENZYME"/>
    <property type="match status" value="1"/>
</dbReference>
<dbReference type="PROSITE" id="PS00455">
    <property type="entry name" value="AMP_BINDING"/>
    <property type="match status" value="1"/>
</dbReference>
<dbReference type="GO" id="GO:0031956">
    <property type="term" value="F:medium-chain fatty acid-CoA ligase activity"/>
    <property type="evidence" value="ECO:0007669"/>
    <property type="project" value="UniProtKB-ARBA"/>
</dbReference>
<evidence type="ECO:0000256" key="3">
    <source>
        <dbReference type="ARBA" id="ARBA00022598"/>
    </source>
</evidence>
<dbReference type="InterPro" id="IPR020845">
    <property type="entry name" value="AMP-binding_CS"/>
</dbReference>
<dbReference type="InterPro" id="IPR042099">
    <property type="entry name" value="ANL_N_sf"/>
</dbReference>
<dbReference type="FunFam" id="3.40.50.12780:FF:000003">
    <property type="entry name" value="Long-chain-fatty-acid--CoA ligase FadD"/>
    <property type="match status" value="1"/>
</dbReference>
<evidence type="ECO:0000313" key="8">
    <source>
        <dbReference type="EMBL" id="RYR79018.1"/>
    </source>
</evidence>
<keyword evidence="4" id="KW-0547">Nucleotide-binding</keyword>
<dbReference type="GO" id="GO:0050218">
    <property type="term" value="F:propionate-CoA ligase activity"/>
    <property type="evidence" value="ECO:0007669"/>
    <property type="project" value="UniProtKB-ARBA"/>
</dbReference>
<name>A0A445EU39_ARAHY</name>
<dbReference type="GO" id="GO:0005524">
    <property type="term" value="F:ATP binding"/>
    <property type="evidence" value="ECO:0007669"/>
    <property type="project" value="UniProtKB-KW"/>
</dbReference>
<dbReference type="FunFam" id="3.30.300.30:FF:000008">
    <property type="entry name" value="2,3-dihydroxybenzoate-AMP ligase"/>
    <property type="match status" value="1"/>
</dbReference>
<gene>
    <name evidence="8" type="ORF">Ahy_A01g003881</name>
</gene>
<dbReference type="AlphaFoldDB" id="A0A445EU39"/>
<keyword evidence="3" id="KW-0436">Ligase</keyword>
<dbReference type="STRING" id="3818.A0A445EU39"/>
<keyword evidence="5" id="KW-0067">ATP-binding</keyword>
<evidence type="ECO:0000256" key="2">
    <source>
        <dbReference type="ARBA" id="ARBA00006432"/>
    </source>
</evidence>
<dbReference type="GO" id="GO:0043759">
    <property type="term" value="F:2-methylbutanoate-CoA ligase activity"/>
    <property type="evidence" value="ECO:0007669"/>
    <property type="project" value="UniProtKB-ARBA"/>
</dbReference>
<dbReference type="Pfam" id="PF13193">
    <property type="entry name" value="AMP-binding_C"/>
    <property type="match status" value="1"/>
</dbReference>
<dbReference type="Pfam" id="PF00501">
    <property type="entry name" value="AMP-binding"/>
    <property type="match status" value="1"/>
</dbReference>
<dbReference type="Gene3D" id="3.40.50.980">
    <property type="match status" value="1"/>
</dbReference>
<dbReference type="SUPFAM" id="SSF56801">
    <property type="entry name" value="Acetyl-CoA synthetase-like"/>
    <property type="match status" value="2"/>
</dbReference>
<accession>A0A445EU39</accession>
<dbReference type="Gene3D" id="3.40.50.12780">
    <property type="entry name" value="N-terminal domain of ligase-like"/>
    <property type="match status" value="1"/>
</dbReference>
<protein>
    <recommendedName>
        <fullName evidence="10">Acyl-activating enzyme 2</fullName>
    </recommendedName>
</protein>